<feature type="region of interest" description="Disordered" evidence="1">
    <location>
        <begin position="1"/>
        <end position="58"/>
    </location>
</feature>
<dbReference type="EMBL" id="KZ805405">
    <property type="protein sequence ID" value="PVH98813.1"/>
    <property type="molecule type" value="Genomic_DNA"/>
</dbReference>
<sequence>MPMQGNITTTREGCPNQGHQHPEQSLQQPALPTSKMVSPIPNPPSNKPKMKKSASETSLHLRDALHSSGLIRKVSPTPYGSRFIMSTNWSRFSTDEAPTKDIDMRASTLLNNEGVTSSYSPPVAEWFNLAPRLPAVVEERYGGTMAHKANFGGRKTVGRKSGAAAVQKDGIPQQKVLPQHKAIPLQNAAPQQKSIPQHKYIPRPQAMSYTRARAQRAAQQQQQTQHLRALPKAPTQQPTQKQPQQFRPGMTYTRERAARVAQQQRHQAEALAQKKQIAKQLQGEQQQQEEAGANSWSSFSTSTESSTSASHKENANPIPVPFSFEKKKNLSKASTTSLLTESLSSIKLFNIPSLTDTTSISAFSSTESFLEMKRTARKNQGGAVDRKDVTAAKHPRVTFEMARECGIEELSASKLGDVFEESGDEE</sequence>
<dbReference type="AlphaFoldDB" id="A0A2V1DMF2"/>
<name>A0A2V1DMF2_9PLEO</name>
<proteinExistence type="predicted"/>
<feature type="compositionally biased region" description="Low complexity" evidence="1">
    <location>
        <begin position="210"/>
        <end position="245"/>
    </location>
</feature>
<keyword evidence="3" id="KW-1185">Reference proteome</keyword>
<accession>A0A2V1DMF2</accession>
<evidence type="ECO:0000313" key="2">
    <source>
        <dbReference type="EMBL" id="PVH98813.1"/>
    </source>
</evidence>
<feature type="compositionally biased region" description="Low complexity" evidence="1">
    <location>
        <begin position="259"/>
        <end position="309"/>
    </location>
</feature>
<evidence type="ECO:0000313" key="3">
    <source>
        <dbReference type="Proteomes" id="UP000244855"/>
    </source>
</evidence>
<feature type="compositionally biased region" description="Polar residues" evidence="1">
    <location>
        <begin position="1"/>
        <end position="31"/>
    </location>
</feature>
<evidence type="ECO:0000256" key="1">
    <source>
        <dbReference type="SAM" id="MobiDB-lite"/>
    </source>
</evidence>
<protein>
    <submittedName>
        <fullName evidence="2">Uncharacterized protein</fullName>
    </submittedName>
</protein>
<feature type="region of interest" description="Disordered" evidence="1">
    <location>
        <begin position="208"/>
        <end position="322"/>
    </location>
</feature>
<reference evidence="2 3" key="1">
    <citation type="journal article" date="2018" name="Sci. Rep.">
        <title>Comparative genomics provides insights into the lifestyle and reveals functional heterogeneity of dark septate endophytic fungi.</title>
        <authorList>
            <person name="Knapp D.G."/>
            <person name="Nemeth J.B."/>
            <person name="Barry K."/>
            <person name="Hainaut M."/>
            <person name="Henrissat B."/>
            <person name="Johnson J."/>
            <person name="Kuo A."/>
            <person name="Lim J.H.P."/>
            <person name="Lipzen A."/>
            <person name="Nolan M."/>
            <person name="Ohm R.A."/>
            <person name="Tamas L."/>
            <person name="Grigoriev I.V."/>
            <person name="Spatafora J.W."/>
            <person name="Nagy L.G."/>
            <person name="Kovacs G.M."/>
        </authorList>
    </citation>
    <scope>NUCLEOTIDE SEQUENCE [LARGE SCALE GENOMIC DNA]</scope>
    <source>
        <strain evidence="2 3">DSE2036</strain>
    </source>
</reference>
<dbReference type="Proteomes" id="UP000244855">
    <property type="component" value="Unassembled WGS sequence"/>
</dbReference>
<gene>
    <name evidence="2" type="ORF">DM02DRAFT_629896</name>
</gene>
<organism evidence="2 3">
    <name type="scientific">Periconia macrospinosa</name>
    <dbReference type="NCBI Taxonomy" id="97972"/>
    <lineage>
        <taxon>Eukaryota</taxon>
        <taxon>Fungi</taxon>
        <taxon>Dikarya</taxon>
        <taxon>Ascomycota</taxon>
        <taxon>Pezizomycotina</taxon>
        <taxon>Dothideomycetes</taxon>
        <taxon>Pleosporomycetidae</taxon>
        <taxon>Pleosporales</taxon>
        <taxon>Massarineae</taxon>
        <taxon>Periconiaceae</taxon>
        <taxon>Periconia</taxon>
    </lineage>
</organism>
<dbReference type="OrthoDB" id="3755745at2759"/>